<dbReference type="Proteomes" id="UP001142055">
    <property type="component" value="Chromosome 1"/>
</dbReference>
<keyword evidence="3" id="KW-1185">Reference proteome</keyword>
<dbReference type="OMA" id="ITHILMP"/>
<name>A0A9Q0MDM0_BLOTA</name>
<feature type="transmembrane region" description="Helical" evidence="1">
    <location>
        <begin position="307"/>
        <end position="332"/>
    </location>
</feature>
<keyword evidence="1" id="KW-0472">Membrane</keyword>
<sequence>MGIYCTIYVTLSIQIEQNDNDRNRNHKSNFTEDALTNFTKPNSLNGSKHLREIFDFSGTFKPQTLQRPVTVIIKKKISTTFRPTSSILYLHPPKPRHIVSMYSELKSIEFDITSTQLTLRWDIIVFVRHPNQREKRQANNTTNNDGGAIAKVEEETNPLRWNIYIRRYGQTKQDKYQIVDQENNLNPPYTGNKSYEHRIEHLYIESSYELCIQSVNAGHLKQSQKIKEQFPIDAHSIISGRNNPLFICKEILIKPPDDDNLETELIKKQSLDNHHHHRNEIRGRLLDDGPNGSDIRIEMSEETADAFVVYTAISSGSTTVLLLIVVALFCCCRCKQRKTLFREHHQYNRAPTRDLTHF</sequence>
<dbReference type="AlphaFoldDB" id="A0A9Q0MDM0"/>
<keyword evidence="1" id="KW-0812">Transmembrane</keyword>
<evidence type="ECO:0000313" key="2">
    <source>
        <dbReference type="EMBL" id="KAJ6223981.1"/>
    </source>
</evidence>
<gene>
    <name evidence="2" type="ORF">RDWZM_002526</name>
</gene>
<dbReference type="EMBL" id="JAPWDV010000001">
    <property type="protein sequence ID" value="KAJ6223981.1"/>
    <property type="molecule type" value="Genomic_DNA"/>
</dbReference>
<accession>A0A9Q0MDM0</accession>
<keyword evidence="1" id="KW-1133">Transmembrane helix</keyword>
<evidence type="ECO:0000313" key="3">
    <source>
        <dbReference type="Proteomes" id="UP001142055"/>
    </source>
</evidence>
<evidence type="ECO:0000256" key="1">
    <source>
        <dbReference type="SAM" id="Phobius"/>
    </source>
</evidence>
<organism evidence="2 3">
    <name type="scientific">Blomia tropicalis</name>
    <name type="common">Mite</name>
    <dbReference type="NCBI Taxonomy" id="40697"/>
    <lineage>
        <taxon>Eukaryota</taxon>
        <taxon>Metazoa</taxon>
        <taxon>Ecdysozoa</taxon>
        <taxon>Arthropoda</taxon>
        <taxon>Chelicerata</taxon>
        <taxon>Arachnida</taxon>
        <taxon>Acari</taxon>
        <taxon>Acariformes</taxon>
        <taxon>Sarcoptiformes</taxon>
        <taxon>Astigmata</taxon>
        <taxon>Glycyphagoidea</taxon>
        <taxon>Echimyopodidae</taxon>
        <taxon>Blomia</taxon>
    </lineage>
</organism>
<comment type="caution">
    <text evidence="2">The sequence shown here is derived from an EMBL/GenBank/DDBJ whole genome shotgun (WGS) entry which is preliminary data.</text>
</comment>
<reference evidence="2" key="1">
    <citation type="submission" date="2022-12" db="EMBL/GenBank/DDBJ databases">
        <title>Genome assemblies of Blomia tropicalis.</title>
        <authorList>
            <person name="Cui Y."/>
        </authorList>
    </citation>
    <scope>NUCLEOTIDE SEQUENCE</scope>
    <source>
        <tissue evidence="2">Adult mites</tissue>
    </source>
</reference>
<protein>
    <submittedName>
        <fullName evidence="2">Uncharacterized protein</fullName>
    </submittedName>
</protein>
<proteinExistence type="predicted"/>